<organism evidence="3 4">
    <name type="scientific">Olivibacter domesticus</name>
    <name type="common">Pseudosphingobacterium domesticum</name>
    <dbReference type="NCBI Taxonomy" id="407022"/>
    <lineage>
        <taxon>Bacteria</taxon>
        <taxon>Pseudomonadati</taxon>
        <taxon>Bacteroidota</taxon>
        <taxon>Sphingobacteriia</taxon>
        <taxon>Sphingobacteriales</taxon>
        <taxon>Sphingobacteriaceae</taxon>
        <taxon>Olivibacter</taxon>
    </lineage>
</organism>
<comment type="subcellular location">
    <subcellularLocation>
        <location evidence="2">Cell membrane</location>
        <topology evidence="2">Lipid-anchor</topology>
    </subcellularLocation>
</comment>
<dbReference type="GO" id="GO:0005886">
    <property type="term" value="C:plasma membrane"/>
    <property type="evidence" value="ECO:0007669"/>
    <property type="project" value="UniProtKB-SubCell"/>
</dbReference>
<dbReference type="SUPFAM" id="SSF56954">
    <property type="entry name" value="Outer membrane efflux proteins (OEP)"/>
    <property type="match status" value="1"/>
</dbReference>
<evidence type="ECO:0000313" key="4">
    <source>
        <dbReference type="Proteomes" id="UP000199421"/>
    </source>
</evidence>
<sequence>MAKHKYIWLFNILFILTSCSVRKQYERPVINVDHLYRSTMYEGDTTTMAQVQWKSMFADTVLQNFIEIGLQNNLDIQIAVQHIEEARALLFQSKAAFLPEISGLASMTQSRLAFPQGYGIINNATQYNVGLNASWEADIWGKLKSAKRKSLAALLQTESAKRAVQTQLIAEIAQTYYKLLTLDEQLIILNNTVSNRKKDMKTMNSLKEANVVNGADVVQSEANYYAAEIAVPAIKREIREAENALSLLLAMPSSPIKRQTLAHQSLNTDLRIGIPSQLLQNRPDLQIAEYALRMTLEDENAARANFYPAFNITASAGYTSYDLQQWFTPSGFFANIMGGLTQPIFNRSVNKTKLSISKIKKTEAYFQFKKSVLQAGKEVSDALYAYQTALTQQEIRTKQLKALQKAVDYNKKLLNYSSYTNYTDVLLAEQNLLAAQLDHINDQWLKWQSVITLYHALGGGWN</sequence>
<keyword evidence="2" id="KW-0812">Transmembrane</keyword>
<gene>
    <name evidence="3" type="ORF">SAMN05661044_01815</name>
</gene>
<dbReference type="PROSITE" id="PS51257">
    <property type="entry name" value="PROKAR_LIPOPROTEIN"/>
    <property type="match status" value="1"/>
</dbReference>
<comment type="similarity">
    <text evidence="1 2">Belongs to the outer membrane factor (OMF) (TC 1.B.17) family.</text>
</comment>
<evidence type="ECO:0000313" key="3">
    <source>
        <dbReference type="EMBL" id="SEL04260.1"/>
    </source>
</evidence>
<dbReference type="Proteomes" id="UP000199421">
    <property type="component" value="Unassembled WGS sequence"/>
</dbReference>
<proteinExistence type="inferred from homology"/>
<evidence type="ECO:0000256" key="2">
    <source>
        <dbReference type="RuleBase" id="RU362097"/>
    </source>
</evidence>
<accession>A0A1H7LZ22</accession>
<dbReference type="GO" id="GO:0015562">
    <property type="term" value="F:efflux transmembrane transporter activity"/>
    <property type="evidence" value="ECO:0007669"/>
    <property type="project" value="InterPro"/>
</dbReference>
<dbReference type="EMBL" id="FOAF01000001">
    <property type="protein sequence ID" value="SEL04260.1"/>
    <property type="molecule type" value="Genomic_DNA"/>
</dbReference>
<dbReference type="Gene3D" id="2.20.200.10">
    <property type="entry name" value="Outer membrane efflux proteins (OEP)"/>
    <property type="match status" value="1"/>
</dbReference>
<keyword evidence="2" id="KW-1134">Transmembrane beta strand</keyword>
<dbReference type="OrthoDB" id="9770517at2"/>
<dbReference type="PANTHER" id="PTHR30203">
    <property type="entry name" value="OUTER MEMBRANE CATION EFFLUX PROTEIN"/>
    <property type="match status" value="1"/>
</dbReference>
<dbReference type="STRING" id="407022.SAMN05661044_01815"/>
<name>A0A1H7LZ22_OLID1</name>
<dbReference type="AlphaFoldDB" id="A0A1H7LZ22"/>
<dbReference type="Gene3D" id="1.20.1600.10">
    <property type="entry name" value="Outer membrane efflux proteins (OEP)"/>
    <property type="match status" value="1"/>
</dbReference>
<dbReference type="InterPro" id="IPR010131">
    <property type="entry name" value="MdtP/NodT-like"/>
</dbReference>
<dbReference type="InterPro" id="IPR003423">
    <property type="entry name" value="OMP_efflux"/>
</dbReference>
<reference evidence="4" key="1">
    <citation type="submission" date="2016-10" db="EMBL/GenBank/DDBJ databases">
        <authorList>
            <person name="Varghese N."/>
            <person name="Submissions S."/>
        </authorList>
    </citation>
    <scope>NUCLEOTIDE SEQUENCE [LARGE SCALE GENOMIC DNA]</scope>
    <source>
        <strain evidence="4">DSM 18733</strain>
    </source>
</reference>
<evidence type="ECO:0000256" key="1">
    <source>
        <dbReference type="ARBA" id="ARBA00007613"/>
    </source>
</evidence>
<keyword evidence="2" id="KW-0472">Membrane</keyword>
<keyword evidence="2" id="KW-0564">Palmitate</keyword>
<keyword evidence="2 3" id="KW-0449">Lipoprotein</keyword>
<dbReference type="NCBIfam" id="TIGR01845">
    <property type="entry name" value="outer_NodT"/>
    <property type="match status" value="1"/>
</dbReference>
<dbReference type="Pfam" id="PF02321">
    <property type="entry name" value="OEP"/>
    <property type="match status" value="2"/>
</dbReference>
<dbReference type="RefSeq" id="WP_093323719.1">
    <property type="nucleotide sequence ID" value="NZ_FOAF01000001.1"/>
</dbReference>
<protein>
    <submittedName>
        <fullName evidence="3">Efflux transporter, outer membrane factor (OMF) lipoprotein, NodT family</fullName>
    </submittedName>
</protein>
<dbReference type="PANTHER" id="PTHR30203:SF33">
    <property type="entry name" value="BLR4455 PROTEIN"/>
    <property type="match status" value="1"/>
</dbReference>
<keyword evidence="4" id="KW-1185">Reference proteome</keyword>